<proteinExistence type="predicted"/>
<dbReference type="EMBL" id="PQIB02000018">
    <property type="protein sequence ID" value="RLM55193.1"/>
    <property type="molecule type" value="Genomic_DNA"/>
</dbReference>
<name>A0A3L6PCC4_PANMI</name>
<organism evidence="2 3">
    <name type="scientific">Panicum miliaceum</name>
    <name type="common">Proso millet</name>
    <name type="synonym">Broomcorn millet</name>
    <dbReference type="NCBI Taxonomy" id="4540"/>
    <lineage>
        <taxon>Eukaryota</taxon>
        <taxon>Viridiplantae</taxon>
        <taxon>Streptophyta</taxon>
        <taxon>Embryophyta</taxon>
        <taxon>Tracheophyta</taxon>
        <taxon>Spermatophyta</taxon>
        <taxon>Magnoliopsida</taxon>
        <taxon>Liliopsida</taxon>
        <taxon>Poales</taxon>
        <taxon>Poaceae</taxon>
        <taxon>PACMAD clade</taxon>
        <taxon>Panicoideae</taxon>
        <taxon>Panicodae</taxon>
        <taxon>Paniceae</taxon>
        <taxon>Panicinae</taxon>
        <taxon>Panicum</taxon>
        <taxon>Panicum sect. Panicum</taxon>
    </lineage>
</organism>
<dbReference type="AlphaFoldDB" id="A0A3L6PCC4"/>
<dbReference type="STRING" id="4540.A0A3L6PCC4"/>
<dbReference type="PANTHER" id="PTHR34145:SF78">
    <property type="entry name" value="FBD DOMAIN-CONTAINING PROTEIN"/>
    <property type="match status" value="1"/>
</dbReference>
<dbReference type="Proteomes" id="UP000275267">
    <property type="component" value="Unassembled WGS sequence"/>
</dbReference>
<sequence>MTALDIWCHIHSLMPLCDSARSACVSRIFLRSWRCHSILILTEETLGLTQKEGQKMDIARGFTRRVDYILKNHSGTGVKILKFVIRYHYNVNTCHLNSWLQKAITQGIEEVTLFLPTKYIEDYNFPCSILLDGCGNSIRYL</sequence>
<gene>
    <name evidence="2" type="ORF">C2845_PM10G10270</name>
</gene>
<dbReference type="PANTHER" id="PTHR34145">
    <property type="entry name" value="OS02G0105600 PROTEIN"/>
    <property type="match status" value="1"/>
</dbReference>
<accession>A0A3L6PCC4</accession>
<dbReference type="Pfam" id="PF23622">
    <property type="entry name" value="LRR_At1g61320_AtMIF1"/>
    <property type="match status" value="1"/>
</dbReference>
<protein>
    <recommendedName>
        <fullName evidence="1">At1g61320/AtMIF1 LRR domain-containing protein</fullName>
    </recommendedName>
</protein>
<evidence type="ECO:0000313" key="2">
    <source>
        <dbReference type="EMBL" id="RLM55193.1"/>
    </source>
</evidence>
<dbReference type="InterPro" id="IPR055357">
    <property type="entry name" value="LRR_At1g61320_AtMIF1"/>
</dbReference>
<feature type="domain" description="At1g61320/AtMIF1 LRR" evidence="1">
    <location>
        <begin position="69"/>
        <end position="141"/>
    </location>
</feature>
<keyword evidence="3" id="KW-1185">Reference proteome</keyword>
<evidence type="ECO:0000259" key="1">
    <source>
        <dbReference type="Pfam" id="PF23622"/>
    </source>
</evidence>
<reference evidence="3" key="1">
    <citation type="journal article" date="2019" name="Nat. Commun.">
        <title>The genome of broomcorn millet.</title>
        <authorList>
            <person name="Zou C."/>
            <person name="Miki D."/>
            <person name="Li D."/>
            <person name="Tang Q."/>
            <person name="Xiao L."/>
            <person name="Rajput S."/>
            <person name="Deng P."/>
            <person name="Jia W."/>
            <person name="Huang R."/>
            <person name="Zhang M."/>
            <person name="Sun Y."/>
            <person name="Hu J."/>
            <person name="Fu X."/>
            <person name="Schnable P.S."/>
            <person name="Li F."/>
            <person name="Zhang H."/>
            <person name="Feng B."/>
            <person name="Zhu X."/>
            <person name="Liu R."/>
            <person name="Schnable J.C."/>
            <person name="Zhu J.-K."/>
            <person name="Zhang H."/>
        </authorList>
    </citation>
    <scope>NUCLEOTIDE SEQUENCE [LARGE SCALE GENOMIC DNA]</scope>
</reference>
<dbReference type="OrthoDB" id="685210at2759"/>
<comment type="caution">
    <text evidence="2">The sequence shown here is derived from an EMBL/GenBank/DDBJ whole genome shotgun (WGS) entry which is preliminary data.</text>
</comment>
<dbReference type="InterPro" id="IPR053772">
    <property type="entry name" value="At1g61320/At1g61330-like"/>
</dbReference>
<evidence type="ECO:0000313" key="3">
    <source>
        <dbReference type="Proteomes" id="UP000275267"/>
    </source>
</evidence>